<feature type="chain" id="PRO_5045269996" description="Secreted protein" evidence="1">
    <location>
        <begin position="26"/>
        <end position="114"/>
    </location>
</feature>
<keyword evidence="1" id="KW-0732">Signal</keyword>
<evidence type="ECO:0000313" key="3">
    <source>
        <dbReference type="Proteomes" id="UP001621418"/>
    </source>
</evidence>
<name>A0ABZ1N3R4_9NOCA</name>
<keyword evidence="3" id="KW-1185">Reference proteome</keyword>
<gene>
    <name evidence="2" type="ORF">OG308_25280</name>
</gene>
<feature type="signal peptide" evidence="1">
    <location>
        <begin position="1"/>
        <end position="25"/>
    </location>
</feature>
<evidence type="ECO:0000256" key="1">
    <source>
        <dbReference type="SAM" id="SignalP"/>
    </source>
</evidence>
<sequence length="114" mass="12672">MRSIVRLGFAAAAVTVAGIAGQATAAAQPTYYDPVITPCSHLFRTPLEPPRPGTDVYWSPFGTSNMVCFDDGTGMERYYQRDPWGRWHDVNELTPGHFFYVIFDSSVPDHASWG</sequence>
<accession>A0ABZ1N3R4</accession>
<dbReference type="RefSeq" id="WP_405146998.1">
    <property type="nucleotide sequence ID" value="NZ_CP109527.1"/>
</dbReference>
<protein>
    <recommendedName>
        <fullName evidence="4">Secreted protein</fullName>
    </recommendedName>
</protein>
<dbReference type="Proteomes" id="UP001621418">
    <property type="component" value="Chromosome"/>
</dbReference>
<reference evidence="2 3" key="1">
    <citation type="submission" date="2022-10" db="EMBL/GenBank/DDBJ databases">
        <title>The complete genomes of actinobacterial strains from the NBC collection.</title>
        <authorList>
            <person name="Joergensen T.S."/>
            <person name="Alvarez Arevalo M."/>
            <person name="Sterndorff E.B."/>
            <person name="Faurdal D."/>
            <person name="Vuksanovic O."/>
            <person name="Mourched A.-S."/>
            <person name="Charusanti P."/>
            <person name="Shaw S."/>
            <person name="Blin K."/>
            <person name="Weber T."/>
        </authorList>
    </citation>
    <scope>NUCLEOTIDE SEQUENCE [LARGE SCALE GENOMIC DNA]</scope>
    <source>
        <strain evidence="2 3">NBC_01413</strain>
    </source>
</reference>
<evidence type="ECO:0008006" key="4">
    <source>
        <dbReference type="Google" id="ProtNLM"/>
    </source>
</evidence>
<dbReference type="EMBL" id="CP109527">
    <property type="protein sequence ID" value="WTY34611.1"/>
    <property type="molecule type" value="Genomic_DNA"/>
</dbReference>
<evidence type="ECO:0000313" key="2">
    <source>
        <dbReference type="EMBL" id="WTY34611.1"/>
    </source>
</evidence>
<organism evidence="2 3">
    <name type="scientific">Nocardia salmonicida</name>
    <dbReference type="NCBI Taxonomy" id="53431"/>
    <lineage>
        <taxon>Bacteria</taxon>
        <taxon>Bacillati</taxon>
        <taxon>Actinomycetota</taxon>
        <taxon>Actinomycetes</taxon>
        <taxon>Mycobacteriales</taxon>
        <taxon>Nocardiaceae</taxon>
        <taxon>Nocardia</taxon>
    </lineage>
</organism>
<proteinExistence type="predicted"/>